<evidence type="ECO:0000256" key="11">
    <source>
        <dbReference type="SAM" id="Phobius"/>
    </source>
</evidence>
<dbReference type="AlphaFoldDB" id="A0A2P6NTW7"/>
<comment type="subcellular location">
    <subcellularLocation>
        <location evidence="1">Mitochondrion inner membrane</location>
        <topology evidence="1">Multi-pass membrane protein</topology>
    </subcellularLocation>
</comment>
<dbReference type="InParanoid" id="A0A2P6NTW7"/>
<dbReference type="PANTHER" id="PTHR45760:SF2">
    <property type="entry name" value="FI19922P1-RELATED"/>
    <property type="match status" value="1"/>
</dbReference>
<dbReference type="PROSITE" id="PS50920">
    <property type="entry name" value="SOLCAR"/>
    <property type="match status" value="3"/>
</dbReference>
<evidence type="ECO:0000256" key="4">
    <source>
        <dbReference type="ARBA" id="ARBA00022692"/>
    </source>
</evidence>
<dbReference type="InterPro" id="IPR018108">
    <property type="entry name" value="MCP_transmembrane"/>
</dbReference>
<proteinExistence type="inferred from homology"/>
<feature type="transmembrane region" description="Helical" evidence="11">
    <location>
        <begin position="120"/>
        <end position="138"/>
    </location>
</feature>
<dbReference type="SUPFAM" id="SSF103506">
    <property type="entry name" value="Mitochondrial carrier"/>
    <property type="match status" value="1"/>
</dbReference>
<dbReference type="OrthoDB" id="1747031at2759"/>
<name>A0A2P6NTW7_9EUKA</name>
<dbReference type="Gene3D" id="1.50.40.10">
    <property type="entry name" value="Mitochondrial carrier domain"/>
    <property type="match status" value="1"/>
</dbReference>
<keyword evidence="9 10" id="KW-0472">Membrane</keyword>
<evidence type="ECO:0000256" key="5">
    <source>
        <dbReference type="ARBA" id="ARBA00022737"/>
    </source>
</evidence>
<reference evidence="12 13" key="1">
    <citation type="journal article" date="2018" name="Genome Biol. Evol.">
        <title>Multiple Roots of Fruiting Body Formation in Amoebozoa.</title>
        <authorList>
            <person name="Hillmann F."/>
            <person name="Forbes G."/>
            <person name="Novohradska S."/>
            <person name="Ferling I."/>
            <person name="Riege K."/>
            <person name="Groth M."/>
            <person name="Westermann M."/>
            <person name="Marz M."/>
            <person name="Spaller T."/>
            <person name="Winckler T."/>
            <person name="Schaap P."/>
            <person name="Glockner G."/>
        </authorList>
    </citation>
    <scope>NUCLEOTIDE SEQUENCE [LARGE SCALE GENOMIC DNA]</scope>
    <source>
        <strain evidence="12 13">Jena</strain>
    </source>
</reference>
<feature type="repeat" description="Solcar" evidence="10">
    <location>
        <begin position="27"/>
        <end position="111"/>
    </location>
</feature>
<feature type="repeat" description="Solcar" evidence="10">
    <location>
        <begin position="119"/>
        <end position="206"/>
    </location>
</feature>
<keyword evidence="5" id="KW-0677">Repeat</keyword>
<protein>
    <submittedName>
        <fullName evidence="12">Solute carrier family 25 member 40</fullName>
    </submittedName>
</protein>
<organism evidence="12 13">
    <name type="scientific">Planoprotostelium fungivorum</name>
    <dbReference type="NCBI Taxonomy" id="1890364"/>
    <lineage>
        <taxon>Eukaryota</taxon>
        <taxon>Amoebozoa</taxon>
        <taxon>Evosea</taxon>
        <taxon>Variosea</taxon>
        <taxon>Cavosteliida</taxon>
        <taxon>Cavosteliaceae</taxon>
        <taxon>Planoprotostelium</taxon>
    </lineage>
</organism>
<keyword evidence="4 10" id="KW-0812">Transmembrane</keyword>
<evidence type="ECO:0000256" key="10">
    <source>
        <dbReference type="PROSITE-ProRule" id="PRU00282"/>
    </source>
</evidence>
<feature type="transmembrane region" description="Helical" evidence="11">
    <location>
        <begin position="29"/>
        <end position="49"/>
    </location>
</feature>
<keyword evidence="8" id="KW-0496">Mitochondrion</keyword>
<sequence length="856" mass="95002">MQGMGVENRELQVWKTEQVQKPMMFKSKIMAAGIGSCISAIVVCPFDVVKARLQAQTSSSSLQMNGMIDAFSKITKHEGPVTLWRGLPPTLLMSVPAGAIYFTSYELLKKRLQQNQSNNYMIVAMVAGFGARAVTATITSPLEMLRTNLQATSPQNLKNEGVYQLCRRIVRQNGIRGLWAGLPPTLLRDAPFSAIYWSTFEYSRRQLKDKIETQFFIDFLSGALGGTSSGMIAAGITNPIDLIKTRRQMHLGEGVGRPMGSMQIMEKIWKEEGYKGLTRGMLPRVVKVAPACAIMISCYESCKSYLERFVHGFVKTAMHLTLSFQLTRQSARLSRGRQKAVLLSSFVCHRKEEISLTNSTVYSSSNTTTMRSLSVALLCLLFSSAFGARPSRFESDDLPPADADGVHRKALNLEGRHKRSQVPSQELLQYEVAYNKDVIRLDREHTQIESVECFNGYLRLSVAEGESFPEFEKGKILVGGKEWGCKDEKGQLERFAGRVQETAVYNNKLVVKTIPVEEREVFHKLKMSFKPIRHHFMTAEAATNEDPNDIEWHKKVNWNADESKMKGNASIPLYALTCKSPEAAVQPQLKQACALMNNKVNLELLTLKCSNCFSLFNLDILFDYDSSGSKDLTSIGVSYLQLDVTVGSAVRYSIGLPNLFKLVVPFETMGVPGIADIALQFEIAIDVNLNWEMKGELTSGSFMEGNFSTLSGTHGQNDDRNDFIFRATPSRIKSVAAGNGSLKTTLHAGPHFRVYLFTNSFFNAFAEVTPALSFSVKSDPLGLPATKSPRPNALVQAPWMLEACPKRHLLEWDLSLGVAINVGASGPLVWDYNKALLANSWDIAAGCLLGFNRTLV</sequence>
<gene>
    <name evidence="12" type="ORF">PROFUN_00620</name>
</gene>
<evidence type="ECO:0000256" key="8">
    <source>
        <dbReference type="ARBA" id="ARBA00023128"/>
    </source>
</evidence>
<dbReference type="InterPro" id="IPR045315">
    <property type="entry name" value="Mtm1-like"/>
</dbReference>
<keyword evidence="13" id="KW-1185">Reference proteome</keyword>
<dbReference type="GO" id="GO:0005743">
    <property type="term" value="C:mitochondrial inner membrane"/>
    <property type="evidence" value="ECO:0007669"/>
    <property type="project" value="UniProtKB-SubCell"/>
</dbReference>
<dbReference type="EMBL" id="MDYQ01000020">
    <property type="protein sequence ID" value="PRP87409.1"/>
    <property type="molecule type" value="Genomic_DNA"/>
</dbReference>
<evidence type="ECO:0000313" key="12">
    <source>
        <dbReference type="EMBL" id="PRP87409.1"/>
    </source>
</evidence>
<dbReference type="PANTHER" id="PTHR45760">
    <property type="entry name" value="FI19922P1-RELATED"/>
    <property type="match status" value="1"/>
</dbReference>
<evidence type="ECO:0000256" key="7">
    <source>
        <dbReference type="ARBA" id="ARBA00022989"/>
    </source>
</evidence>
<keyword evidence="6" id="KW-0999">Mitochondrion inner membrane</keyword>
<evidence type="ECO:0000256" key="3">
    <source>
        <dbReference type="ARBA" id="ARBA00022448"/>
    </source>
</evidence>
<evidence type="ECO:0000256" key="6">
    <source>
        <dbReference type="ARBA" id="ARBA00022792"/>
    </source>
</evidence>
<dbReference type="GO" id="GO:1990542">
    <property type="term" value="P:mitochondrial transmembrane transport"/>
    <property type="evidence" value="ECO:0007669"/>
    <property type="project" value="InterPro"/>
</dbReference>
<dbReference type="InterPro" id="IPR023395">
    <property type="entry name" value="MCP_dom_sf"/>
</dbReference>
<feature type="repeat" description="Solcar" evidence="10">
    <location>
        <begin position="217"/>
        <end position="305"/>
    </location>
</feature>
<dbReference type="Proteomes" id="UP000241769">
    <property type="component" value="Unassembled WGS sequence"/>
</dbReference>
<evidence type="ECO:0000256" key="9">
    <source>
        <dbReference type="ARBA" id="ARBA00023136"/>
    </source>
</evidence>
<keyword evidence="7 11" id="KW-1133">Transmembrane helix</keyword>
<accession>A0A2P6NTW7</accession>
<evidence type="ECO:0000313" key="13">
    <source>
        <dbReference type="Proteomes" id="UP000241769"/>
    </source>
</evidence>
<dbReference type="Pfam" id="PF00153">
    <property type="entry name" value="Mito_carr"/>
    <property type="match status" value="3"/>
</dbReference>
<evidence type="ECO:0000256" key="1">
    <source>
        <dbReference type="ARBA" id="ARBA00004448"/>
    </source>
</evidence>
<comment type="caution">
    <text evidence="12">The sequence shown here is derived from an EMBL/GenBank/DDBJ whole genome shotgun (WGS) entry which is preliminary data.</text>
</comment>
<comment type="similarity">
    <text evidence="2">Belongs to the mitochondrial carrier (TC 2.A.29) family.</text>
</comment>
<keyword evidence="3" id="KW-0813">Transport</keyword>
<feature type="transmembrane region" description="Helical" evidence="11">
    <location>
        <begin position="90"/>
        <end position="108"/>
    </location>
</feature>
<evidence type="ECO:0000256" key="2">
    <source>
        <dbReference type="ARBA" id="ARBA00006375"/>
    </source>
</evidence>